<keyword evidence="7" id="KW-1185">Reference proteome</keyword>
<dbReference type="AlphaFoldDB" id="I3R9M1"/>
<dbReference type="PATRIC" id="fig|523841.21.peg.146"/>
<dbReference type="GeneID" id="40158231"/>
<evidence type="ECO:0000313" key="8">
    <source>
        <dbReference type="Proteomes" id="UP000027075"/>
    </source>
</evidence>
<protein>
    <submittedName>
        <fullName evidence="2">Uncharacterized protein</fullName>
    </submittedName>
</protein>
<dbReference type="EMBL" id="AOLO01000001">
    <property type="protein sequence ID" value="EMA05280.1"/>
    <property type="molecule type" value="Genomic_DNA"/>
</dbReference>
<feature type="transmembrane region" description="Helical" evidence="1">
    <location>
        <begin position="244"/>
        <end position="267"/>
    </location>
</feature>
<keyword evidence="2" id="KW-0614">Plasmid</keyword>
<keyword evidence="1" id="KW-0812">Transmembrane</keyword>
<evidence type="ECO:0000313" key="9">
    <source>
        <dbReference type="Proteomes" id="UP000299011"/>
    </source>
</evidence>
<feature type="transmembrane region" description="Helical" evidence="1">
    <location>
        <begin position="350"/>
        <end position="371"/>
    </location>
</feature>
<keyword evidence="1" id="KW-0472">Membrane</keyword>
<feature type="transmembrane region" description="Helical" evidence="1">
    <location>
        <begin position="186"/>
        <end position="206"/>
    </location>
</feature>
<gene>
    <name evidence="2" type="ordered locus">HFX_5096</name>
    <name evidence="3" type="ORF">BM92_18540</name>
    <name evidence="4" type="ORF">C439_00735</name>
    <name evidence="5" type="ORF">E6P09_17400</name>
</gene>
<reference evidence="3 8" key="4">
    <citation type="submission" date="2014-04" db="EMBL/GenBank/DDBJ databases">
        <title>Transcriptional profiles of Haloferax mediterranei on the basis of nitrogen availability.</title>
        <authorList>
            <person name="Bautista V."/>
        </authorList>
    </citation>
    <scope>NUCLEOTIDE SEQUENCE [LARGE SCALE GENOMIC DNA]</scope>
    <source>
        <strain evidence="3">ATCC 33500</strain>
        <strain evidence="8">ATCC 33500 / DSM 1411 / JCM 8866 / NBRC 14739 / NCIMB 2177 / R-4</strain>
        <plasmid evidence="3">HMPLAS2</plasmid>
        <plasmid evidence="8">Plasmid HMPLAS2</plasmid>
    </source>
</reference>
<evidence type="ECO:0000313" key="7">
    <source>
        <dbReference type="Proteomes" id="UP000011603"/>
    </source>
</evidence>
<organism evidence="2 6">
    <name type="scientific">Haloferax mediterranei (strain ATCC 33500 / DSM 1411 / JCM 8866 / NBRC 14739 / NCIMB 2177 / R-4)</name>
    <name type="common">Halobacterium mediterranei</name>
    <dbReference type="NCBI Taxonomy" id="523841"/>
    <lineage>
        <taxon>Archaea</taxon>
        <taxon>Methanobacteriati</taxon>
        <taxon>Methanobacteriota</taxon>
        <taxon>Stenosarchaea group</taxon>
        <taxon>Halobacteria</taxon>
        <taxon>Halobacteriales</taxon>
        <taxon>Haloferacaceae</taxon>
        <taxon>Haloferax</taxon>
    </lineage>
</organism>
<dbReference type="HOGENOM" id="CLU_661603_0_0_2"/>
<feature type="transmembrane region" description="Helical" evidence="1">
    <location>
        <begin position="74"/>
        <end position="92"/>
    </location>
</feature>
<dbReference type="Proteomes" id="UP000027075">
    <property type="component" value="Plasmid HMPLAS2"/>
</dbReference>
<keyword evidence="1" id="KW-1133">Transmembrane helix</keyword>
<geneLocation type="plasmid" evidence="3 8">
    <name>HMPLAS2</name>
</geneLocation>
<feature type="transmembrane region" description="Helical" evidence="1">
    <location>
        <begin position="383"/>
        <end position="400"/>
    </location>
</feature>
<reference evidence="4 7" key="3">
    <citation type="journal article" date="2014" name="PLoS Genet.">
        <title>Phylogenetically driven sequencing of extremely halophilic archaea reveals strategies for static and dynamic osmo-response.</title>
        <authorList>
            <person name="Becker E.A."/>
            <person name="Seitzer P.M."/>
            <person name="Tritt A."/>
            <person name="Larsen D."/>
            <person name="Krusor M."/>
            <person name="Yao A.I."/>
            <person name="Wu D."/>
            <person name="Madern D."/>
            <person name="Eisen J.A."/>
            <person name="Darling A.E."/>
            <person name="Facciotti M.T."/>
        </authorList>
    </citation>
    <scope>NUCLEOTIDE SEQUENCE [LARGE SCALE GENOMIC DNA]</scope>
    <source>
        <strain evidence="4">ATCC 33500</strain>
        <strain evidence="7">ATCC 33500 / DSM 1411 / JCM 8866 / NBRC 14739 / NCIMB 2177 / R-4</strain>
    </source>
</reference>
<dbReference type="KEGG" id="hme:HFX_5096"/>
<evidence type="ECO:0000313" key="6">
    <source>
        <dbReference type="Proteomes" id="UP000006469"/>
    </source>
</evidence>
<sequence length="408" mass="42835">MTGAGRSRWSRRFIILSAAFLVVWRFGALVGISRRVEVTIALFGFVFHVVFGMAYLLVPSYFGTILATDRVPAAHLAVSVSGTVLLTAGSLLDIPASVESTVESAGVLLWCAGIVAFLAALLWSIRDPLLGGETGTSSHRSDHEWVDRYANRFIPVSFAYLAAGSYELLARVSPLPGLTDGYMPRVTHLLAAGFVVLLVFTLGVRLAPRFLGVPAPKVPTGIVLLTGAVGPALIAFGLTSRSVLVAGALAEAVAFVGFTAVYLVIYLRSDRRRVGSGSILVGTVSGVFGVAIGVTVAVGPLFGLQPFSLGMVQTHLQLNLFGFLGLVIVGFAVQFYPPTAGRFRGANERTARIVIGTLAVGLGTVAVGRVLSQSSFVTLGNGLALVGAVGYGYLLTRLLVEIGSRRAN</sequence>
<feature type="transmembrane region" description="Helical" evidence="1">
    <location>
        <begin position="104"/>
        <end position="123"/>
    </location>
</feature>
<feature type="transmembrane region" description="Helical" evidence="1">
    <location>
        <begin position="38"/>
        <end position="62"/>
    </location>
</feature>
<dbReference type="Proteomes" id="UP000299011">
    <property type="component" value="Plasmid pHME322"/>
</dbReference>
<geneLocation type="plasmid" evidence="5 9">
    <name>pHME322</name>
</geneLocation>
<dbReference type="EMBL" id="CP039141">
    <property type="protein sequence ID" value="QCQ77110.1"/>
    <property type="molecule type" value="Genomic_DNA"/>
</dbReference>
<dbReference type="EMBL" id="CP007553">
    <property type="protein sequence ID" value="AHZ24201.1"/>
    <property type="molecule type" value="Genomic_DNA"/>
</dbReference>
<feature type="transmembrane region" description="Helical" evidence="1">
    <location>
        <begin position="149"/>
        <end position="166"/>
    </location>
</feature>
<evidence type="ECO:0000256" key="1">
    <source>
        <dbReference type="SAM" id="Phobius"/>
    </source>
</evidence>
<evidence type="ECO:0000313" key="2">
    <source>
        <dbReference type="EMBL" id="AFK20931.1"/>
    </source>
</evidence>
<reference evidence="2" key="1">
    <citation type="journal article" date="2012" name="Appl. Environ. Microbiol.">
        <title>Identification of the haloarchaeal phasin (PhaP) that functions in polyhydroxyalkanoate accumulation and granule formation in Haloferax mediterranei.</title>
        <authorList>
            <person name="Cai S."/>
            <person name="Cai L."/>
            <person name="Liu H."/>
            <person name="Liu X."/>
            <person name="Han J."/>
            <person name="Zhou J."/>
            <person name="Xiang H."/>
        </authorList>
    </citation>
    <scope>NUCLEOTIDE SEQUENCE</scope>
    <source>
        <strain evidence="2">CGMCC 1.2087</strain>
    </source>
</reference>
<accession>I3R9M1</accession>
<dbReference type="OrthoDB" id="206316at2157"/>
<feature type="transmembrane region" description="Helical" evidence="1">
    <location>
        <begin position="279"/>
        <end position="304"/>
    </location>
</feature>
<dbReference type="Proteomes" id="UP000006469">
    <property type="component" value="Plasmid pHM300"/>
</dbReference>
<evidence type="ECO:0000313" key="5">
    <source>
        <dbReference type="EMBL" id="QCQ77110.1"/>
    </source>
</evidence>
<proteinExistence type="predicted"/>
<feature type="transmembrane region" description="Helical" evidence="1">
    <location>
        <begin position="218"/>
        <end position="238"/>
    </location>
</feature>
<reference evidence="2 6" key="2">
    <citation type="journal article" date="2012" name="J. Bacteriol.">
        <title>Complete genome sequence of the metabolically versatile halophilic archaeon Haloferax mediterranei, a poly(3-hydroxybutyrate-co-3-hydroxyvalerate) producer.</title>
        <authorList>
            <person name="Han J."/>
            <person name="Zhang F."/>
            <person name="Hou J."/>
            <person name="Liu X."/>
            <person name="Li M."/>
            <person name="Liu H."/>
            <person name="Cai L."/>
            <person name="Zhang B."/>
            <person name="Chen Y."/>
            <person name="Zhou J."/>
            <person name="Hu S."/>
            <person name="Xiang H."/>
        </authorList>
    </citation>
    <scope>NUCLEOTIDE SEQUENCE [LARGE SCALE GENOMIC DNA]</scope>
    <source>
        <strain evidence="6">ATCC 33500 / DSM 1411 / JCM 8866 / NBRC 14739 / NCIMB 2177 / R-4</strain>
        <strain evidence="2">CGMCC 1.2087</strain>
        <plasmid evidence="6">pHM300</plasmid>
    </source>
</reference>
<reference evidence="2" key="5">
    <citation type="submission" date="2014-05" db="EMBL/GenBank/DDBJ databases">
        <authorList>
            <person name="Wang L."/>
            <person name="Yang H."/>
            <person name="Xiang H."/>
        </authorList>
    </citation>
    <scope>NUCLEOTIDE SEQUENCE</scope>
    <source>
        <strain evidence="2">CGMCC 1.2087</strain>
        <plasmid evidence="2">pHM300</plasmid>
    </source>
</reference>
<evidence type="ECO:0000313" key="3">
    <source>
        <dbReference type="EMBL" id="AHZ24201.1"/>
    </source>
</evidence>
<feature type="transmembrane region" description="Helical" evidence="1">
    <location>
        <begin position="316"/>
        <end position="338"/>
    </location>
</feature>
<dbReference type="EMBL" id="CP001870">
    <property type="protein sequence ID" value="AFK20931.1"/>
    <property type="molecule type" value="Genomic_DNA"/>
</dbReference>
<feature type="transmembrane region" description="Helical" evidence="1">
    <location>
        <begin position="12"/>
        <end position="32"/>
    </location>
</feature>
<reference evidence="5 9" key="6">
    <citation type="submission" date="2019-04" db="EMBL/GenBank/DDBJ databases">
        <title>Methylomes of two halophilic Archaea, Haloarcula marismortui and Haloferax mediterranei.</title>
        <authorList>
            <person name="DasSarma S."/>
            <person name="DasSarma P."/>
            <person name="DasSarma S."/>
            <person name="Fomenkov A."/>
            <person name="Vincze T."/>
            <person name="Anton B.P."/>
            <person name="Roberts R.J."/>
        </authorList>
    </citation>
    <scope>NUCLEOTIDE SEQUENCE [LARGE SCALE GENOMIC DNA]</scope>
    <source>
        <strain evidence="5">ATCC 33500</strain>
        <strain evidence="9">ATCC 33500 / DSM 1411 / JCM 8866 / NBRC 14739 / NCIMB 2177 / R-4</strain>
        <plasmid evidence="5 9">pHME322</plasmid>
    </source>
</reference>
<geneLocation type="plasmid" evidence="2 6">
    <name>pHM300</name>
</geneLocation>
<evidence type="ECO:0000313" key="4">
    <source>
        <dbReference type="EMBL" id="EMA05280.1"/>
    </source>
</evidence>
<dbReference type="RefSeq" id="WP_004056351.1">
    <property type="nucleotide sequence ID" value="NC_017943.1"/>
</dbReference>
<dbReference type="Proteomes" id="UP000011603">
    <property type="component" value="Unassembled WGS sequence"/>
</dbReference>
<name>I3R9M1_HALMT</name>